<reference evidence="1" key="2">
    <citation type="submission" date="2025-09" db="UniProtKB">
        <authorList>
            <consortium name="EnsemblPlants"/>
        </authorList>
    </citation>
    <scope>IDENTIFICATION</scope>
</reference>
<sequence>MATARTDSAAAARRFSVACGVLSQYVKAAGPVPVPMPMSGSGVAARVGAVQEPDGPPANGAQQLAIFYGGRVVVLDGCTPARAADLILYATAAAAPTPVDIPIARKVSLKRFLSKRKDRSVPEPEVGRWEETAASPPAKKGKTEASSWLALGR</sequence>
<proteinExistence type="predicted"/>
<evidence type="ECO:0000313" key="1">
    <source>
        <dbReference type="EnsemblPlants" id="AVESA.00010b.r2.4CG1278670.1.CDS.1"/>
    </source>
</evidence>
<dbReference type="Proteomes" id="UP001732700">
    <property type="component" value="Chromosome 4C"/>
</dbReference>
<reference evidence="1" key="1">
    <citation type="submission" date="2021-05" db="EMBL/GenBank/DDBJ databases">
        <authorList>
            <person name="Scholz U."/>
            <person name="Mascher M."/>
            <person name="Fiebig A."/>
        </authorList>
    </citation>
    <scope>NUCLEOTIDE SEQUENCE [LARGE SCALE GENOMIC DNA]</scope>
</reference>
<organism evidence="1 2">
    <name type="scientific">Avena sativa</name>
    <name type="common">Oat</name>
    <dbReference type="NCBI Taxonomy" id="4498"/>
    <lineage>
        <taxon>Eukaryota</taxon>
        <taxon>Viridiplantae</taxon>
        <taxon>Streptophyta</taxon>
        <taxon>Embryophyta</taxon>
        <taxon>Tracheophyta</taxon>
        <taxon>Spermatophyta</taxon>
        <taxon>Magnoliopsida</taxon>
        <taxon>Liliopsida</taxon>
        <taxon>Poales</taxon>
        <taxon>Poaceae</taxon>
        <taxon>BOP clade</taxon>
        <taxon>Pooideae</taxon>
        <taxon>Poodae</taxon>
        <taxon>Poeae</taxon>
        <taxon>Poeae Chloroplast Group 1 (Aveneae type)</taxon>
        <taxon>Aveninae</taxon>
        <taxon>Avena</taxon>
    </lineage>
</organism>
<protein>
    <submittedName>
        <fullName evidence="1">Uncharacterized protein</fullName>
    </submittedName>
</protein>
<keyword evidence="2" id="KW-1185">Reference proteome</keyword>
<dbReference type="EnsemblPlants" id="AVESA.00010b.r2.4CG1278670.1">
    <property type="protein sequence ID" value="AVESA.00010b.r2.4CG1278670.1.CDS.1"/>
    <property type="gene ID" value="AVESA.00010b.r2.4CG1278670"/>
</dbReference>
<accession>A0ACD5WSM0</accession>
<evidence type="ECO:0000313" key="2">
    <source>
        <dbReference type="Proteomes" id="UP001732700"/>
    </source>
</evidence>
<name>A0ACD5WSM0_AVESA</name>